<dbReference type="PROSITE" id="PS00134">
    <property type="entry name" value="TRYPSIN_HIS"/>
    <property type="match status" value="2"/>
</dbReference>
<dbReference type="InterPro" id="IPR018114">
    <property type="entry name" value="TRYPSIN_HIS"/>
</dbReference>
<dbReference type="PROSITE" id="PS00135">
    <property type="entry name" value="TRYPSIN_SER"/>
    <property type="match status" value="2"/>
</dbReference>
<keyword evidence="12" id="KW-1185">Reference proteome</keyword>
<dbReference type="SMART" id="SM00020">
    <property type="entry name" value="Tryp_SPc"/>
    <property type="match status" value="3"/>
</dbReference>
<dbReference type="GO" id="GO:0006508">
    <property type="term" value="P:proteolysis"/>
    <property type="evidence" value="ECO:0007669"/>
    <property type="project" value="UniProtKB-KW"/>
</dbReference>
<dbReference type="InterPro" id="IPR001254">
    <property type="entry name" value="Trypsin_dom"/>
</dbReference>
<dbReference type="InterPro" id="IPR001314">
    <property type="entry name" value="Peptidase_S1A"/>
</dbReference>
<dbReference type="Gene3D" id="2.40.10.10">
    <property type="entry name" value="Trypsin-like serine proteases"/>
    <property type="match status" value="4"/>
</dbReference>
<gene>
    <name evidence="11" type="ORF">pipiens_014430</name>
</gene>
<reference evidence="11 12" key="1">
    <citation type="submission" date="2024-05" db="EMBL/GenBank/DDBJ databases">
        <title>Culex pipiens pipiens assembly and annotation.</title>
        <authorList>
            <person name="Alout H."/>
            <person name="Durand T."/>
        </authorList>
    </citation>
    <scope>NUCLEOTIDE SEQUENCE [LARGE SCALE GENOMIC DNA]</scope>
    <source>
        <strain evidence="11">HA-2024</strain>
        <tissue evidence="11">Whole body</tissue>
    </source>
</reference>
<accession>A0ABD1CUM1</accession>
<keyword evidence="2 8" id="KW-0645">Protease</keyword>
<dbReference type="CDD" id="cd00190">
    <property type="entry name" value="Tryp_SPc"/>
    <property type="match status" value="3"/>
</dbReference>
<dbReference type="GO" id="GO:0016020">
    <property type="term" value="C:membrane"/>
    <property type="evidence" value="ECO:0007669"/>
    <property type="project" value="UniProtKB-SubCell"/>
</dbReference>
<feature type="domain" description="Peptidase S1" evidence="10">
    <location>
        <begin position="369"/>
        <end position="608"/>
    </location>
</feature>
<dbReference type="PRINTS" id="PR00722">
    <property type="entry name" value="CHYMOTRYPSIN"/>
</dbReference>
<dbReference type="InterPro" id="IPR033116">
    <property type="entry name" value="TRYPSIN_SER"/>
</dbReference>
<comment type="caution">
    <text evidence="11">The sequence shown here is derived from an EMBL/GenBank/DDBJ whole genome shotgun (WGS) entry which is preliminary data.</text>
</comment>
<keyword evidence="6" id="KW-1015">Disulfide bond</keyword>
<keyword evidence="9" id="KW-0732">Signal</keyword>
<proteinExistence type="inferred from homology"/>
<evidence type="ECO:0000313" key="11">
    <source>
        <dbReference type="EMBL" id="KAL1380135.1"/>
    </source>
</evidence>
<dbReference type="InterPro" id="IPR009003">
    <property type="entry name" value="Peptidase_S1_PA"/>
</dbReference>
<dbReference type="EMBL" id="JBEHCU010009298">
    <property type="protein sequence ID" value="KAL1380135.1"/>
    <property type="molecule type" value="Genomic_DNA"/>
</dbReference>
<comment type="subcellular location">
    <subcellularLocation>
        <location evidence="1">Membrane</location>
        <topology evidence="1">Single-pass type II membrane protein</topology>
    </subcellularLocation>
</comment>
<comment type="similarity">
    <text evidence="7">Belongs to the peptidase S1 family. CLIP subfamily.</text>
</comment>
<feature type="domain" description="Peptidase S1" evidence="10">
    <location>
        <begin position="716"/>
        <end position="952"/>
    </location>
</feature>
<keyword evidence="4 8" id="KW-0720">Serine protease</keyword>
<organism evidence="11 12">
    <name type="scientific">Culex pipiens pipiens</name>
    <name type="common">Northern house mosquito</name>
    <dbReference type="NCBI Taxonomy" id="38569"/>
    <lineage>
        <taxon>Eukaryota</taxon>
        <taxon>Metazoa</taxon>
        <taxon>Ecdysozoa</taxon>
        <taxon>Arthropoda</taxon>
        <taxon>Hexapoda</taxon>
        <taxon>Insecta</taxon>
        <taxon>Pterygota</taxon>
        <taxon>Neoptera</taxon>
        <taxon>Endopterygota</taxon>
        <taxon>Diptera</taxon>
        <taxon>Nematocera</taxon>
        <taxon>Culicoidea</taxon>
        <taxon>Culicidae</taxon>
        <taxon>Culicinae</taxon>
        <taxon>Culicini</taxon>
        <taxon>Culex</taxon>
        <taxon>Culex</taxon>
    </lineage>
</organism>
<evidence type="ECO:0000256" key="5">
    <source>
        <dbReference type="ARBA" id="ARBA00022968"/>
    </source>
</evidence>
<keyword evidence="5" id="KW-0735">Signal-anchor</keyword>
<evidence type="ECO:0000313" key="12">
    <source>
        <dbReference type="Proteomes" id="UP001562425"/>
    </source>
</evidence>
<evidence type="ECO:0000256" key="9">
    <source>
        <dbReference type="SAM" id="SignalP"/>
    </source>
</evidence>
<dbReference type="Proteomes" id="UP001562425">
    <property type="component" value="Unassembled WGS sequence"/>
</dbReference>
<sequence length="961" mass="103217">MKFLASNLAISSALLLVLGCILVGISAHTARDFHTSPRQAPTERNPFLEWLASLIGTTTTTAAPPLTPATNCASCKCGRTNKATRIVGGTETAVNQYPWMTMLQYGGTFYCGGSLISDRHVLTAAHCVHGFNASKISVVLLDHDRSSTTEAETITGKVSRVIKHNGYNSNNYNSDIAVLVLQKPVSFNEKLRPVCLPDMKKSFTGYDGLVTGWGATSENGQVSVNLQEVMVPIMSNADCKKSGYGDKRISDNMLCAGFAEGKKDSCQGDSGGPLHIINKEKAAENIHQIAGIVSWGEGCAKPNYPGVYTRILREPPSESQPATNTEKKDNAFLEWLELLTGIQRPLPPLKPAENCTECKCGRTNQIKRIVGGMETRVNQFPWMAILKYGDSFYCGGSLITDRHVMTAAHCVTGFNPRRISVTLLDHDRSTDSESETITARVERVIRHPAYNPGNYDNDVAILKLDKVLEMNDRLRPVCQPTSGESFAGENGTVTGWGTTSQGGDVSNTLQEVIVPILSNEDCRKTAYGERRITDNMLCAGYPEGMKDSCQGDSGGPLHVTMDGEMESAESIYQIAGVVSWGEGCAKPDYPGVYSRVNRFEAFISNSTIDGNETVTQVTNALSPAVLAGQLSGILSQLQASNPLASNDVGSSQQQEANSNGILNWNAINKLPIISNWIGTNSNNKPVSIARPTLSCPVCQEVCGKVNSPVKLRQQRVVGGTVVDPANKYPWTTRFVYFNSNAGQGSLINDRAVVTTATTVIGMPLYSQATALFNVYDTLSTTEQRFSKNLARVIPHPKFNTNNPFINNIGIVILDSPVAMSTFIQPICLPTTFDSYAGTQAVVAGWGANSIGGHSSPVPHEVSIPIYSSAECKLANENLTNNNLCGGVVQPAQSGSVKSTCEGDDGAGLMAPSRVDSSMLTLIGITIETPGEGCGNNNQPAAFTNVQNYIDFIMYNGIGCGC</sequence>
<dbReference type="InterPro" id="IPR043504">
    <property type="entry name" value="Peptidase_S1_PA_chymotrypsin"/>
</dbReference>
<evidence type="ECO:0000256" key="6">
    <source>
        <dbReference type="ARBA" id="ARBA00023157"/>
    </source>
</evidence>
<protein>
    <recommendedName>
        <fullName evidence="10">Peptidase S1 domain-containing protein</fullName>
    </recommendedName>
</protein>
<dbReference type="Pfam" id="PF00089">
    <property type="entry name" value="Trypsin"/>
    <property type="match status" value="3"/>
</dbReference>
<keyword evidence="3 8" id="KW-0378">Hydrolase</keyword>
<dbReference type="FunFam" id="2.40.10.10:FF:000006">
    <property type="entry name" value="Serine proteinase stubble"/>
    <property type="match status" value="2"/>
</dbReference>
<feature type="domain" description="Peptidase S1" evidence="10">
    <location>
        <begin position="86"/>
        <end position="341"/>
    </location>
</feature>
<feature type="signal peptide" evidence="9">
    <location>
        <begin position="1"/>
        <end position="27"/>
    </location>
</feature>
<dbReference type="PROSITE" id="PS50240">
    <property type="entry name" value="TRYPSIN_DOM"/>
    <property type="match status" value="3"/>
</dbReference>
<evidence type="ECO:0000259" key="10">
    <source>
        <dbReference type="PROSITE" id="PS50240"/>
    </source>
</evidence>
<evidence type="ECO:0000256" key="2">
    <source>
        <dbReference type="ARBA" id="ARBA00022670"/>
    </source>
</evidence>
<dbReference type="PANTHER" id="PTHR24252">
    <property type="entry name" value="ACROSIN-RELATED"/>
    <property type="match status" value="1"/>
</dbReference>
<evidence type="ECO:0000256" key="4">
    <source>
        <dbReference type="ARBA" id="ARBA00022825"/>
    </source>
</evidence>
<evidence type="ECO:0000256" key="8">
    <source>
        <dbReference type="RuleBase" id="RU363034"/>
    </source>
</evidence>
<dbReference type="GO" id="GO:0008236">
    <property type="term" value="F:serine-type peptidase activity"/>
    <property type="evidence" value="ECO:0007669"/>
    <property type="project" value="UniProtKB-KW"/>
</dbReference>
<keyword evidence="5" id="KW-0812">Transmembrane</keyword>
<feature type="chain" id="PRO_5044762315" description="Peptidase S1 domain-containing protein" evidence="9">
    <location>
        <begin position="28"/>
        <end position="961"/>
    </location>
</feature>
<evidence type="ECO:0000256" key="3">
    <source>
        <dbReference type="ARBA" id="ARBA00022801"/>
    </source>
</evidence>
<dbReference type="PANTHER" id="PTHR24252:SF7">
    <property type="entry name" value="HYALIN"/>
    <property type="match status" value="1"/>
</dbReference>
<dbReference type="SUPFAM" id="SSF50494">
    <property type="entry name" value="Trypsin-like serine proteases"/>
    <property type="match status" value="3"/>
</dbReference>
<evidence type="ECO:0000256" key="7">
    <source>
        <dbReference type="ARBA" id="ARBA00024195"/>
    </source>
</evidence>
<dbReference type="AlphaFoldDB" id="A0ABD1CUM1"/>
<evidence type="ECO:0000256" key="1">
    <source>
        <dbReference type="ARBA" id="ARBA00004606"/>
    </source>
</evidence>
<dbReference type="PROSITE" id="PS51257">
    <property type="entry name" value="PROKAR_LIPOPROTEIN"/>
    <property type="match status" value="1"/>
</dbReference>
<name>A0ABD1CUM1_CULPP</name>